<dbReference type="STRING" id="385682.SAMN05444380_1238"/>
<keyword evidence="11" id="KW-1185">Reference proteome</keyword>
<gene>
    <name evidence="10" type="ORF">SAMN05444380_1238</name>
</gene>
<evidence type="ECO:0000259" key="8">
    <source>
        <dbReference type="Pfam" id="PF02687"/>
    </source>
</evidence>
<reference evidence="10 11" key="1">
    <citation type="submission" date="2016-10" db="EMBL/GenBank/DDBJ databases">
        <authorList>
            <person name="de Groot N.N."/>
        </authorList>
    </citation>
    <scope>NUCLEOTIDE SEQUENCE [LARGE SCALE GENOMIC DNA]</scope>
    <source>
        <strain evidence="10 11">DSM 19012</strain>
    </source>
</reference>
<dbReference type="RefSeq" id="WP_010528747.1">
    <property type="nucleotide sequence ID" value="NZ_AFSL01000096.1"/>
</dbReference>
<dbReference type="InterPro" id="IPR051447">
    <property type="entry name" value="Lipoprotein-release_system"/>
</dbReference>
<evidence type="ECO:0000259" key="9">
    <source>
        <dbReference type="Pfam" id="PF12704"/>
    </source>
</evidence>
<dbReference type="PANTHER" id="PTHR30489">
    <property type="entry name" value="LIPOPROTEIN-RELEASING SYSTEM TRANSMEMBRANE PROTEIN LOLE"/>
    <property type="match status" value="1"/>
</dbReference>
<evidence type="ECO:0000256" key="6">
    <source>
        <dbReference type="ARBA" id="ARBA00023136"/>
    </source>
</evidence>
<evidence type="ECO:0000256" key="2">
    <source>
        <dbReference type="ARBA" id="ARBA00005236"/>
    </source>
</evidence>
<feature type="transmembrane region" description="Helical" evidence="7">
    <location>
        <begin position="289"/>
        <end position="308"/>
    </location>
</feature>
<dbReference type="PANTHER" id="PTHR30489:SF0">
    <property type="entry name" value="LIPOPROTEIN-RELEASING SYSTEM TRANSMEMBRANE PROTEIN LOLE"/>
    <property type="match status" value="1"/>
</dbReference>
<dbReference type="InParanoid" id="A0A1I2ELN2"/>
<keyword evidence="5 7" id="KW-1133">Transmembrane helix</keyword>
<dbReference type="GO" id="GO:0044874">
    <property type="term" value="P:lipoprotein localization to outer membrane"/>
    <property type="evidence" value="ECO:0007669"/>
    <property type="project" value="TreeGrafter"/>
</dbReference>
<evidence type="ECO:0000256" key="5">
    <source>
        <dbReference type="ARBA" id="ARBA00022989"/>
    </source>
</evidence>
<dbReference type="GO" id="GO:0098797">
    <property type="term" value="C:plasma membrane protein complex"/>
    <property type="evidence" value="ECO:0007669"/>
    <property type="project" value="TreeGrafter"/>
</dbReference>
<evidence type="ECO:0000313" key="11">
    <source>
        <dbReference type="Proteomes" id="UP000181976"/>
    </source>
</evidence>
<accession>A0A1I2ELN2</accession>
<evidence type="ECO:0000256" key="7">
    <source>
        <dbReference type="SAM" id="Phobius"/>
    </source>
</evidence>
<dbReference type="eggNOG" id="COG4591">
    <property type="taxonomic scope" value="Bacteria"/>
</dbReference>
<dbReference type="AlphaFoldDB" id="A0A1I2ELN2"/>
<feature type="domain" description="MacB-like periplasmic core" evidence="9">
    <location>
        <begin position="38"/>
        <end position="255"/>
    </location>
</feature>
<sequence>MTTSNKEYLGNTRQGVVAGKYGIIKIAWRNLWRNKRRTLITVSSIFFGVIFSALMGSMQEGSYQKMIENVVKFYAGHAQIQQKEFPDHQTINNSFVPSDSLLEKLRKHPQIEMVVPRLESFALASSGNQTEGVLVLGIDPGKEDRMTGLANKVVSGTYLDKNGALVGADLADNLGLEVGDTLVMISQGFHGVSAFGQYQVEGIIQHPNPELNRRLVYLPLNETQYFFQAFGRVTSLALIAHSQEDMDYILTELKQEIDSDLVIRTWQEMFPAVLQQIESDRASALIMKLILYVVIGFGILGTVVMMMAERRAEFSVMVAVGMFRSRLSLMLLLEILLMGLLGVLAGFIGCMPVISWFVYHPIPIAGQAGEWMKNLGFEPFMFFAWDIGVFIQQVIAVLLLTIVVSVYPVTRAFKVSPVIGEKN</sequence>
<feature type="transmembrane region" description="Helical" evidence="7">
    <location>
        <begin position="379"/>
        <end position="407"/>
    </location>
</feature>
<feature type="transmembrane region" description="Helical" evidence="7">
    <location>
        <begin position="39"/>
        <end position="58"/>
    </location>
</feature>
<keyword evidence="10" id="KW-0449">Lipoprotein</keyword>
<dbReference type="OrthoDB" id="9784014at2"/>
<feature type="transmembrane region" description="Helical" evidence="7">
    <location>
        <begin position="329"/>
        <end position="359"/>
    </location>
</feature>
<dbReference type="Pfam" id="PF02687">
    <property type="entry name" value="FtsX"/>
    <property type="match status" value="1"/>
</dbReference>
<keyword evidence="4 7" id="KW-0812">Transmembrane</keyword>
<keyword evidence="6 7" id="KW-0472">Membrane</keyword>
<organism evidence="10 11">
    <name type="scientific">Thermophagus xiamenensis</name>
    <dbReference type="NCBI Taxonomy" id="385682"/>
    <lineage>
        <taxon>Bacteria</taxon>
        <taxon>Pseudomonadati</taxon>
        <taxon>Bacteroidota</taxon>
        <taxon>Bacteroidia</taxon>
        <taxon>Marinilabiliales</taxon>
        <taxon>Marinilabiliaceae</taxon>
        <taxon>Thermophagus</taxon>
    </lineage>
</organism>
<proteinExistence type="inferred from homology"/>
<name>A0A1I2ELN2_9BACT</name>
<dbReference type="Proteomes" id="UP000181976">
    <property type="component" value="Unassembled WGS sequence"/>
</dbReference>
<dbReference type="InterPro" id="IPR003838">
    <property type="entry name" value="ABC3_permease_C"/>
</dbReference>
<keyword evidence="3" id="KW-1003">Cell membrane</keyword>
<evidence type="ECO:0000256" key="1">
    <source>
        <dbReference type="ARBA" id="ARBA00004651"/>
    </source>
</evidence>
<evidence type="ECO:0000256" key="3">
    <source>
        <dbReference type="ARBA" id="ARBA00022475"/>
    </source>
</evidence>
<dbReference type="Pfam" id="PF12704">
    <property type="entry name" value="MacB_PCD"/>
    <property type="match status" value="1"/>
</dbReference>
<comment type="similarity">
    <text evidence="2">Belongs to the ABC-4 integral membrane protein family. LolC/E subfamily.</text>
</comment>
<dbReference type="EMBL" id="FONA01000023">
    <property type="protein sequence ID" value="SFE93140.1"/>
    <property type="molecule type" value="Genomic_DNA"/>
</dbReference>
<feature type="domain" description="ABC3 transporter permease C-terminal" evidence="8">
    <location>
        <begin position="289"/>
        <end position="417"/>
    </location>
</feature>
<protein>
    <submittedName>
        <fullName evidence="10">ABC-type transport system, involved in lipoprotein release, permease component</fullName>
    </submittedName>
</protein>
<comment type="subcellular location">
    <subcellularLocation>
        <location evidence="1">Cell membrane</location>
        <topology evidence="1">Multi-pass membrane protein</topology>
    </subcellularLocation>
</comment>
<evidence type="ECO:0000313" key="10">
    <source>
        <dbReference type="EMBL" id="SFE93140.1"/>
    </source>
</evidence>
<evidence type="ECO:0000256" key="4">
    <source>
        <dbReference type="ARBA" id="ARBA00022692"/>
    </source>
</evidence>
<dbReference type="InterPro" id="IPR025857">
    <property type="entry name" value="MacB_PCD"/>
</dbReference>